<dbReference type="Pfam" id="PF00651">
    <property type="entry name" value="BTB"/>
    <property type="match status" value="1"/>
</dbReference>
<dbReference type="AlphaFoldDB" id="A0A4C1WLC6"/>
<organism evidence="6 7">
    <name type="scientific">Eumeta variegata</name>
    <name type="common">Bagworm moth</name>
    <name type="synonym">Eumeta japonica</name>
    <dbReference type="NCBI Taxonomy" id="151549"/>
    <lineage>
        <taxon>Eukaryota</taxon>
        <taxon>Metazoa</taxon>
        <taxon>Ecdysozoa</taxon>
        <taxon>Arthropoda</taxon>
        <taxon>Hexapoda</taxon>
        <taxon>Insecta</taxon>
        <taxon>Pterygota</taxon>
        <taxon>Neoptera</taxon>
        <taxon>Endopterygota</taxon>
        <taxon>Lepidoptera</taxon>
        <taxon>Glossata</taxon>
        <taxon>Ditrysia</taxon>
        <taxon>Tineoidea</taxon>
        <taxon>Psychidae</taxon>
        <taxon>Oiketicinae</taxon>
        <taxon>Eumeta</taxon>
    </lineage>
</organism>
<evidence type="ECO:0000256" key="1">
    <source>
        <dbReference type="ARBA" id="ARBA00022441"/>
    </source>
</evidence>
<gene>
    <name evidence="6" type="primary">Ipp</name>
    <name evidence="6" type="ORF">EVAR_34088_1</name>
</gene>
<dbReference type="Gene3D" id="1.25.40.420">
    <property type="match status" value="1"/>
</dbReference>
<dbReference type="SUPFAM" id="SSF54695">
    <property type="entry name" value="POZ domain"/>
    <property type="match status" value="1"/>
</dbReference>
<dbReference type="Gene3D" id="3.30.710.10">
    <property type="entry name" value="Potassium Channel Kv1.1, Chain A"/>
    <property type="match status" value="1"/>
</dbReference>
<accession>A0A4C1WLC6</accession>
<keyword evidence="1" id="KW-0880">Kelch repeat</keyword>
<dbReference type="InterPro" id="IPR000210">
    <property type="entry name" value="BTB/POZ_dom"/>
</dbReference>
<evidence type="ECO:0000313" key="7">
    <source>
        <dbReference type="Proteomes" id="UP000299102"/>
    </source>
</evidence>
<sequence length="315" mass="35409">MEFYDREFVLSSKRAVSKFEEFRQDLKFCDVTLQSGHAVVKVEKVNFPYFKSWQLDQNQVVCRNSLQAHRAVLAAASPYFEAMFNAGLKESKEELVNLPSIYPDVLPSLVDYIYTGHVTIQPPTLRELMETAHMLCLDGLVAGCARYFKTQLNTSNILSMLSFAETLNCSKLIEYTLAYIGRHWTIIAQGNELLELPLTMFIKILSSAGFSVDNELEVVLAVVRWLEHEPAARMPHCAELVSHLRLSRLPAHVLNEVWGSVTDPRVAEGLRLSSEKVKSAPLMTIDPPTADGSHSGPPDKGARYGTARNRRRKIA</sequence>
<dbReference type="Proteomes" id="UP000299102">
    <property type="component" value="Unassembled WGS sequence"/>
</dbReference>
<keyword evidence="2" id="KW-0677">Repeat</keyword>
<dbReference type="InterPro" id="IPR011333">
    <property type="entry name" value="SKP1/BTB/POZ_sf"/>
</dbReference>
<dbReference type="Pfam" id="PF07707">
    <property type="entry name" value="BACK"/>
    <property type="match status" value="1"/>
</dbReference>
<keyword evidence="3" id="KW-0009">Actin-binding</keyword>
<evidence type="ECO:0000313" key="6">
    <source>
        <dbReference type="EMBL" id="GBP51302.1"/>
    </source>
</evidence>
<evidence type="ECO:0000259" key="5">
    <source>
        <dbReference type="PROSITE" id="PS50097"/>
    </source>
</evidence>
<dbReference type="InterPro" id="IPR011705">
    <property type="entry name" value="BACK"/>
</dbReference>
<name>A0A4C1WLC6_EUMVA</name>
<dbReference type="PROSITE" id="PS50097">
    <property type="entry name" value="BTB"/>
    <property type="match status" value="1"/>
</dbReference>
<proteinExistence type="predicted"/>
<comment type="caution">
    <text evidence="6">The sequence shown here is derived from an EMBL/GenBank/DDBJ whole genome shotgun (WGS) entry which is preliminary data.</text>
</comment>
<evidence type="ECO:0000256" key="4">
    <source>
        <dbReference type="SAM" id="MobiDB-lite"/>
    </source>
</evidence>
<protein>
    <submittedName>
        <fullName evidence="6">Actin-binding protein IPP</fullName>
    </submittedName>
</protein>
<feature type="region of interest" description="Disordered" evidence="4">
    <location>
        <begin position="281"/>
        <end position="315"/>
    </location>
</feature>
<dbReference type="PANTHER" id="PTHR24412:SF441">
    <property type="entry name" value="KELCH-LIKE PROTEIN 28"/>
    <property type="match status" value="1"/>
</dbReference>
<dbReference type="OrthoDB" id="10249567at2759"/>
<dbReference type="SMART" id="SM00875">
    <property type="entry name" value="BACK"/>
    <property type="match status" value="1"/>
</dbReference>
<dbReference type="SMART" id="SM00225">
    <property type="entry name" value="BTB"/>
    <property type="match status" value="1"/>
</dbReference>
<dbReference type="EMBL" id="BGZK01000579">
    <property type="protein sequence ID" value="GBP51302.1"/>
    <property type="molecule type" value="Genomic_DNA"/>
</dbReference>
<dbReference type="PANTHER" id="PTHR24412">
    <property type="entry name" value="KELCH PROTEIN"/>
    <property type="match status" value="1"/>
</dbReference>
<evidence type="ECO:0000256" key="2">
    <source>
        <dbReference type="ARBA" id="ARBA00022737"/>
    </source>
</evidence>
<reference evidence="6 7" key="1">
    <citation type="journal article" date="2019" name="Commun. Biol.">
        <title>The bagworm genome reveals a unique fibroin gene that provides high tensile strength.</title>
        <authorList>
            <person name="Kono N."/>
            <person name="Nakamura H."/>
            <person name="Ohtoshi R."/>
            <person name="Tomita M."/>
            <person name="Numata K."/>
            <person name="Arakawa K."/>
        </authorList>
    </citation>
    <scope>NUCLEOTIDE SEQUENCE [LARGE SCALE GENOMIC DNA]</scope>
</reference>
<keyword evidence="7" id="KW-1185">Reference proteome</keyword>
<evidence type="ECO:0000256" key="3">
    <source>
        <dbReference type="ARBA" id="ARBA00023203"/>
    </source>
</evidence>
<dbReference type="STRING" id="151549.A0A4C1WLC6"/>
<feature type="domain" description="BTB" evidence="5">
    <location>
        <begin position="29"/>
        <end position="122"/>
    </location>
</feature>